<dbReference type="GO" id="GO:0005886">
    <property type="term" value="C:plasma membrane"/>
    <property type="evidence" value="ECO:0007669"/>
    <property type="project" value="UniProtKB-SubCell"/>
</dbReference>
<feature type="transmembrane region" description="Helical" evidence="6">
    <location>
        <begin position="319"/>
        <end position="338"/>
    </location>
</feature>
<evidence type="ECO:0000313" key="7">
    <source>
        <dbReference type="EMBL" id="MBB6051671.1"/>
    </source>
</evidence>
<feature type="transmembrane region" description="Helical" evidence="6">
    <location>
        <begin position="148"/>
        <end position="164"/>
    </location>
</feature>
<dbReference type="InterPro" id="IPR043428">
    <property type="entry name" value="LivM-like"/>
</dbReference>
<accession>A0A7W9SRU0</accession>
<organism evidence="7 8">
    <name type="scientific">Armatimonas rosea</name>
    <dbReference type="NCBI Taxonomy" id="685828"/>
    <lineage>
        <taxon>Bacteria</taxon>
        <taxon>Bacillati</taxon>
        <taxon>Armatimonadota</taxon>
        <taxon>Armatimonadia</taxon>
        <taxon>Armatimonadales</taxon>
        <taxon>Armatimonadaceae</taxon>
        <taxon>Armatimonas</taxon>
    </lineage>
</organism>
<evidence type="ECO:0000256" key="6">
    <source>
        <dbReference type="SAM" id="Phobius"/>
    </source>
</evidence>
<sequence length="358" mass="38247">MQKTLLKRLGWAAVALVGLMAGSLLFPLFLQDVVYRVVMLCGIAIIMAVSLNLINGFTGQFSIGHAGFQAVGAYVAASLTVYGHDKLFSFVPKDGNFSTMVVGGLKLPIYSLLSGGPAMLASMLIGGLVAAGIGYLVGLPSLRLRGDYLAIVTLGFGEIIRVIVENLDVVGGPRGFSGDLKTGIQVPALTNFFWVYGTVLVVILVSRNLRFSVHGLSYLSVREDEIAAQAMGVNTTTVKVKAFVLGAFFAGVAGALFAHYERTILITSFNFVRSFDFVTMVVLGGLGSITGAALAAVVLTALPEVLRYTLGTEANKYRLVVYALALVIMMLVRPQGIFGRGELSFRRFIKKKEEVQTG</sequence>
<gene>
    <name evidence="7" type="ORF">HNQ39_003481</name>
</gene>
<reference evidence="7 8" key="1">
    <citation type="submission" date="2020-08" db="EMBL/GenBank/DDBJ databases">
        <title>Genomic Encyclopedia of Type Strains, Phase IV (KMG-IV): sequencing the most valuable type-strain genomes for metagenomic binning, comparative biology and taxonomic classification.</title>
        <authorList>
            <person name="Goeker M."/>
        </authorList>
    </citation>
    <scope>NUCLEOTIDE SEQUENCE [LARGE SCALE GENOMIC DNA]</scope>
    <source>
        <strain evidence="7 8">DSM 23562</strain>
    </source>
</reference>
<protein>
    <submittedName>
        <fullName evidence="7">Branched-chain amino acid transport system permease protein</fullName>
    </submittedName>
</protein>
<dbReference type="InterPro" id="IPR001851">
    <property type="entry name" value="ABC_transp_permease"/>
</dbReference>
<feature type="transmembrane region" description="Helical" evidence="6">
    <location>
        <begin position="280"/>
        <end position="299"/>
    </location>
</feature>
<dbReference type="PANTHER" id="PTHR30482:SF10">
    <property type="entry name" value="HIGH-AFFINITY BRANCHED-CHAIN AMINO ACID TRANSPORT PROTEIN BRAE"/>
    <property type="match status" value="1"/>
</dbReference>
<dbReference type="RefSeq" id="WP_221290073.1">
    <property type="nucleotide sequence ID" value="NZ_JACHGW010000003.1"/>
</dbReference>
<dbReference type="Proteomes" id="UP000520814">
    <property type="component" value="Unassembled WGS sequence"/>
</dbReference>
<comment type="caution">
    <text evidence="7">The sequence shown here is derived from an EMBL/GenBank/DDBJ whole genome shotgun (WGS) entry which is preliminary data.</text>
</comment>
<keyword evidence="5 6" id="KW-0472">Membrane</keyword>
<name>A0A7W9SRU0_ARMRO</name>
<evidence type="ECO:0000256" key="5">
    <source>
        <dbReference type="ARBA" id="ARBA00023136"/>
    </source>
</evidence>
<evidence type="ECO:0000256" key="4">
    <source>
        <dbReference type="ARBA" id="ARBA00022989"/>
    </source>
</evidence>
<keyword evidence="4 6" id="KW-1133">Transmembrane helix</keyword>
<feature type="transmembrane region" description="Helical" evidence="6">
    <location>
        <begin position="66"/>
        <end position="84"/>
    </location>
</feature>
<dbReference type="GO" id="GO:0015658">
    <property type="term" value="F:branched-chain amino acid transmembrane transporter activity"/>
    <property type="evidence" value="ECO:0007669"/>
    <property type="project" value="InterPro"/>
</dbReference>
<evidence type="ECO:0000313" key="8">
    <source>
        <dbReference type="Proteomes" id="UP000520814"/>
    </source>
</evidence>
<dbReference type="PANTHER" id="PTHR30482">
    <property type="entry name" value="HIGH-AFFINITY BRANCHED-CHAIN AMINO ACID TRANSPORT SYSTEM PERMEASE"/>
    <property type="match status" value="1"/>
</dbReference>
<dbReference type="EMBL" id="JACHGW010000003">
    <property type="protein sequence ID" value="MBB6051671.1"/>
    <property type="molecule type" value="Genomic_DNA"/>
</dbReference>
<feature type="transmembrane region" description="Helical" evidence="6">
    <location>
        <begin position="9"/>
        <end position="29"/>
    </location>
</feature>
<comment type="subcellular location">
    <subcellularLocation>
        <location evidence="1">Cell membrane</location>
        <topology evidence="1">Multi-pass membrane protein</topology>
    </subcellularLocation>
</comment>
<keyword evidence="3 6" id="KW-0812">Transmembrane</keyword>
<feature type="transmembrane region" description="Helical" evidence="6">
    <location>
        <begin position="242"/>
        <end position="260"/>
    </location>
</feature>
<keyword evidence="2" id="KW-1003">Cell membrane</keyword>
<evidence type="ECO:0000256" key="3">
    <source>
        <dbReference type="ARBA" id="ARBA00022692"/>
    </source>
</evidence>
<dbReference type="AlphaFoldDB" id="A0A7W9SRU0"/>
<dbReference type="Pfam" id="PF02653">
    <property type="entry name" value="BPD_transp_2"/>
    <property type="match status" value="1"/>
</dbReference>
<dbReference type="CDD" id="cd06581">
    <property type="entry name" value="TM_PBP1_LivM_like"/>
    <property type="match status" value="1"/>
</dbReference>
<feature type="transmembrane region" description="Helical" evidence="6">
    <location>
        <begin position="35"/>
        <end position="54"/>
    </location>
</feature>
<keyword evidence="8" id="KW-1185">Reference proteome</keyword>
<evidence type="ECO:0000256" key="1">
    <source>
        <dbReference type="ARBA" id="ARBA00004651"/>
    </source>
</evidence>
<feature type="transmembrane region" description="Helical" evidence="6">
    <location>
        <begin position="184"/>
        <end position="205"/>
    </location>
</feature>
<proteinExistence type="predicted"/>
<feature type="transmembrane region" description="Helical" evidence="6">
    <location>
        <begin position="109"/>
        <end position="136"/>
    </location>
</feature>
<evidence type="ECO:0000256" key="2">
    <source>
        <dbReference type="ARBA" id="ARBA00022475"/>
    </source>
</evidence>